<dbReference type="AlphaFoldDB" id="A0A5C6CTX2"/>
<comment type="caution">
    <text evidence="1">The sequence shown here is derived from an EMBL/GenBank/DDBJ whole genome shotgun (WGS) entry which is preliminary data.</text>
</comment>
<evidence type="ECO:0008006" key="3">
    <source>
        <dbReference type="Google" id="ProtNLM"/>
    </source>
</evidence>
<dbReference type="EMBL" id="SJPV01000035">
    <property type="protein sequence ID" value="TWU27942.1"/>
    <property type="molecule type" value="Genomic_DNA"/>
</dbReference>
<organism evidence="1 2">
    <name type="scientific">Novipirellula artificiosorum</name>
    <dbReference type="NCBI Taxonomy" id="2528016"/>
    <lineage>
        <taxon>Bacteria</taxon>
        <taxon>Pseudomonadati</taxon>
        <taxon>Planctomycetota</taxon>
        <taxon>Planctomycetia</taxon>
        <taxon>Pirellulales</taxon>
        <taxon>Pirellulaceae</taxon>
        <taxon>Novipirellula</taxon>
    </lineage>
</organism>
<keyword evidence="2" id="KW-1185">Reference proteome</keyword>
<dbReference type="RefSeq" id="WP_146531645.1">
    <property type="nucleotide sequence ID" value="NZ_SJPV01000035.1"/>
</dbReference>
<evidence type="ECO:0000313" key="1">
    <source>
        <dbReference type="EMBL" id="TWU27942.1"/>
    </source>
</evidence>
<accession>A0A5C6CTX2</accession>
<protein>
    <recommendedName>
        <fullName evidence="3">DUF2007 domain-containing protein</fullName>
    </recommendedName>
</protein>
<gene>
    <name evidence="1" type="ORF">Poly41_70160</name>
</gene>
<dbReference type="OrthoDB" id="274247at2"/>
<reference evidence="1 2" key="1">
    <citation type="submission" date="2019-02" db="EMBL/GenBank/DDBJ databases">
        <title>Deep-cultivation of Planctomycetes and their phenomic and genomic characterization uncovers novel biology.</title>
        <authorList>
            <person name="Wiegand S."/>
            <person name="Jogler M."/>
            <person name="Boedeker C."/>
            <person name="Pinto D."/>
            <person name="Vollmers J."/>
            <person name="Rivas-Marin E."/>
            <person name="Kohn T."/>
            <person name="Peeters S.H."/>
            <person name="Heuer A."/>
            <person name="Rast P."/>
            <person name="Oberbeckmann S."/>
            <person name="Bunk B."/>
            <person name="Jeske O."/>
            <person name="Meyerdierks A."/>
            <person name="Storesund J.E."/>
            <person name="Kallscheuer N."/>
            <person name="Luecker S."/>
            <person name="Lage O.M."/>
            <person name="Pohl T."/>
            <person name="Merkel B.J."/>
            <person name="Hornburger P."/>
            <person name="Mueller R.-W."/>
            <person name="Bruemmer F."/>
            <person name="Labrenz M."/>
            <person name="Spormann A.M."/>
            <person name="Op Den Camp H."/>
            <person name="Overmann J."/>
            <person name="Amann R."/>
            <person name="Jetten M.S.M."/>
            <person name="Mascher T."/>
            <person name="Medema M.H."/>
            <person name="Devos D.P."/>
            <person name="Kaster A.-K."/>
            <person name="Ovreas L."/>
            <person name="Rohde M."/>
            <person name="Galperin M.Y."/>
            <person name="Jogler C."/>
        </authorList>
    </citation>
    <scope>NUCLEOTIDE SEQUENCE [LARGE SCALE GENOMIC DNA]</scope>
    <source>
        <strain evidence="1 2">Poly41</strain>
    </source>
</reference>
<dbReference type="Proteomes" id="UP000319143">
    <property type="component" value="Unassembled WGS sequence"/>
</dbReference>
<evidence type="ECO:0000313" key="2">
    <source>
        <dbReference type="Proteomes" id="UP000319143"/>
    </source>
</evidence>
<sequence length="120" mass="13007">MTLPAPTVVYRSRNYQNAESFAAFIQASGINARLVSPRQIGHMGEGPVFDVLHDVCAVDCTQAEVQRLIAQWRVENDATVSSDVPFCHHCGETLVSECPACPSCGNSLDVDANETIQNGR</sequence>
<name>A0A5C6CTX2_9BACT</name>
<proteinExistence type="predicted"/>